<dbReference type="GO" id="GO:0006308">
    <property type="term" value="P:DNA catabolic process"/>
    <property type="evidence" value="ECO:0007669"/>
    <property type="project" value="InterPro"/>
</dbReference>
<dbReference type="PANTHER" id="PTHR33146:SF10">
    <property type="entry name" value="STRAND-SPECIFIC NUCLEASE, PUTATIVE-RELATED"/>
    <property type="match status" value="1"/>
</dbReference>
<evidence type="ECO:0000256" key="8">
    <source>
        <dbReference type="SAM" id="SignalP"/>
    </source>
</evidence>
<dbReference type="EMBL" id="HBII01036535">
    <property type="protein sequence ID" value="CAE0356550.1"/>
    <property type="molecule type" value="Transcribed_RNA"/>
</dbReference>
<dbReference type="InterPro" id="IPR008947">
    <property type="entry name" value="PLipase_C/P1_nuclease_dom_sf"/>
</dbReference>
<evidence type="ECO:0000256" key="1">
    <source>
        <dbReference type="ARBA" id="ARBA00009547"/>
    </source>
</evidence>
<feature type="signal peptide" evidence="8">
    <location>
        <begin position="1"/>
        <end position="16"/>
    </location>
</feature>
<evidence type="ECO:0000256" key="6">
    <source>
        <dbReference type="ARBA" id="ARBA00023157"/>
    </source>
</evidence>
<dbReference type="Pfam" id="PF02265">
    <property type="entry name" value="S1-P1_nuclease"/>
    <property type="match status" value="1"/>
</dbReference>
<reference evidence="9" key="1">
    <citation type="submission" date="2021-01" db="EMBL/GenBank/DDBJ databases">
        <authorList>
            <person name="Corre E."/>
            <person name="Pelletier E."/>
            <person name="Niang G."/>
            <person name="Scheremetjew M."/>
            <person name="Finn R."/>
            <person name="Kale V."/>
            <person name="Holt S."/>
            <person name="Cochrane G."/>
            <person name="Meng A."/>
            <person name="Brown T."/>
            <person name="Cohen L."/>
        </authorList>
    </citation>
    <scope>NUCLEOTIDE SEQUENCE</scope>
    <source>
        <strain evidence="9">FSP1.4</strain>
    </source>
</reference>
<keyword evidence="4" id="KW-0255">Endonuclease</keyword>
<dbReference type="PANTHER" id="PTHR33146">
    <property type="entry name" value="ENDONUCLEASE 4"/>
    <property type="match status" value="1"/>
</dbReference>
<dbReference type="InterPro" id="IPR003154">
    <property type="entry name" value="S1/P1nuclease"/>
</dbReference>
<evidence type="ECO:0000256" key="2">
    <source>
        <dbReference type="ARBA" id="ARBA00022722"/>
    </source>
</evidence>
<evidence type="ECO:0000313" key="9">
    <source>
        <dbReference type="EMBL" id="CAE0356550.1"/>
    </source>
</evidence>
<evidence type="ECO:0000256" key="3">
    <source>
        <dbReference type="ARBA" id="ARBA00022723"/>
    </source>
</evidence>
<evidence type="ECO:0000256" key="5">
    <source>
        <dbReference type="ARBA" id="ARBA00022801"/>
    </source>
</evidence>
<gene>
    <name evidence="9" type="ORF">EHAR0213_LOCUS15467</name>
</gene>
<keyword evidence="6" id="KW-1015">Disulfide bond</keyword>
<organism evidence="9">
    <name type="scientific">Euplotes harpa</name>
    <dbReference type="NCBI Taxonomy" id="151035"/>
    <lineage>
        <taxon>Eukaryota</taxon>
        <taxon>Sar</taxon>
        <taxon>Alveolata</taxon>
        <taxon>Ciliophora</taxon>
        <taxon>Intramacronucleata</taxon>
        <taxon>Spirotrichea</taxon>
        <taxon>Hypotrichia</taxon>
        <taxon>Euplotida</taxon>
        <taxon>Euplotidae</taxon>
        <taxon>Euplotes</taxon>
    </lineage>
</organism>
<dbReference type="AlphaFoldDB" id="A0A7S3NEL3"/>
<dbReference type="GO" id="GO:0004519">
    <property type="term" value="F:endonuclease activity"/>
    <property type="evidence" value="ECO:0007669"/>
    <property type="project" value="UniProtKB-KW"/>
</dbReference>
<proteinExistence type="inferred from homology"/>
<evidence type="ECO:0008006" key="10">
    <source>
        <dbReference type="Google" id="ProtNLM"/>
    </source>
</evidence>
<keyword evidence="3" id="KW-0479">Metal-binding</keyword>
<keyword evidence="8" id="KW-0732">Signal</keyword>
<protein>
    <recommendedName>
        <fullName evidence="10">P1/s1 nuclease</fullName>
    </recommendedName>
</protein>
<accession>A0A7S3NEL3</accession>
<dbReference type="GO" id="GO:0046872">
    <property type="term" value="F:metal ion binding"/>
    <property type="evidence" value="ECO:0007669"/>
    <property type="project" value="UniProtKB-KW"/>
</dbReference>
<dbReference type="GO" id="GO:0016788">
    <property type="term" value="F:hydrolase activity, acting on ester bonds"/>
    <property type="evidence" value="ECO:0007669"/>
    <property type="project" value="InterPro"/>
</dbReference>
<evidence type="ECO:0000256" key="7">
    <source>
        <dbReference type="ARBA" id="ARBA00023180"/>
    </source>
</evidence>
<keyword evidence="7" id="KW-0325">Glycoprotein</keyword>
<keyword evidence="5" id="KW-0378">Hydrolase</keyword>
<dbReference type="CDD" id="cd11010">
    <property type="entry name" value="S1-P1_nuclease"/>
    <property type="match status" value="1"/>
</dbReference>
<evidence type="ECO:0000256" key="4">
    <source>
        <dbReference type="ARBA" id="ARBA00022759"/>
    </source>
</evidence>
<feature type="chain" id="PRO_5031444468" description="P1/s1 nuclease" evidence="8">
    <location>
        <begin position="17"/>
        <end position="302"/>
    </location>
</feature>
<keyword evidence="2" id="KW-0540">Nuclease</keyword>
<dbReference type="GO" id="GO:0003676">
    <property type="term" value="F:nucleic acid binding"/>
    <property type="evidence" value="ECO:0007669"/>
    <property type="project" value="InterPro"/>
</dbReference>
<sequence length="302" mass="34566">MKALVVLLIALSSVSAYWSTGHMIISRIAHDDLLKTAPEVFKQIKEEVRILQQFSKEANHSFVESAVWADDNKDIEFGAFTQWHYVDTPYIMPDFHGETEVENMNVTWAINQMKRTLNNTSVPQFNSDLALSFAWRYLIHLVGDLHQPLHASSMYSKMFSEGDQGGNLFLLKFPANPQITNLHALWDACVDQYGSLYAPLNQTEWSLIGEIASNLTQQTPRSKVADRVRILDEKVWAQESFKFSKDIVYDGINPNDTPSPQYIERGRRFINEQLVVAGYRLSDILKSLHHKRFKTSIKGVSE</sequence>
<comment type="similarity">
    <text evidence="1">Belongs to the nuclease type I family.</text>
</comment>
<name>A0A7S3NEL3_9SPIT</name>
<dbReference type="Gene3D" id="1.10.575.10">
    <property type="entry name" value="P1 Nuclease"/>
    <property type="match status" value="1"/>
</dbReference>
<dbReference type="SUPFAM" id="SSF48537">
    <property type="entry name" value="Phospholipase C/P1 nuclease"/>
    <property type="match status" value="1"/>
</dbReference>